<reference evidence="4" key="1">
    <citation type="submission" date="2023-10" db="EMBL/GenBank/DDBJ databases">
        <authorList>
            <person name="Chen Y."/>
            <person name="Shah S."/>
            <person name="Dougan E. K."/>
            <person name="Thang M."/>
            <person name="Chan C."/>
        </authorList>
    </citation>
    <scope>NUCLEOTIDE SEQUENCE [LARGE SCALE GENOMIC DNA]</scope>
</reference>
<proteinExistence type="inferred from homology"/>
<evidence type="ECO:0000313" key="4">
    <source>
        <dbReference type="EMBL" id="CAK0874860.1"/>
    </source>
</evidence>
<dbReference type="InterPro" id="IPR040911">
    <property type="entry name" value="Exostosin_GT47"/>
</dbReference>
<keyword evidence="5" id="KW-1185">Reference proteome</keyword>
<evidence type="ECO:0000259" key="3">
    <source>
        <dbReference type="Pfam" id="PF03016"/>
    </source>
</evidence>
<feature type="region of interest" description="Disordered" evidence="2">
    <location>
        <begin position="261"/>
        <end position="296"/>
    </location>
</feature>
<feature type="region of interest" description="Disordered" evidence="2">
    <location>
        <begin position="477"/>
        <end position="496"/>
    </location>
</feature>
<protein>
    <recommendedName>
        <fullName evidence="3">Exostosin GT47 domain-containing protein</fullName>
    </recommendedName>
</protein>
<gene>
    <name evidence="4" type="ORF">PCOR1329_LOCUS59650</name>
</gene>
<dbReference type="PANTHER" id="PTHR11062">
    <property type="entry name" value="EXOSTOSIN HEPARAN SULFATE GLYCOSYLTRANSFERASE -RELATED"/>
    <property type="match status" value="1"/>
</dbReference>
<dbReference type="InterPro" id="IPR004263">
    <property type="entry name" value="Exostosin"/>
</dbReference>
<sequence length="518" mass="57696">MAWPRPRVYVHGVPACAAAPALLDRLPGDGGRLLRPDDQANALYVRKIAAQLRPLHRQLVRGRSRAFSLTGDPEEADLFYIPAFFSILFWLGTADALSCVAKTVRSLQAHPYFTRRSGRDHFVIYGAEFPHYRDEPQFGLEHYEATASRWVILTVACPRPCGAQLDAWSARGRFVVVPHASRLRCRPGGGAGGRQRRFLLGFVGSRGAAGRYPEREAFFGATCAGPRWLRTEDGLWHRSRPWTARHWVLDGNTPSWTPSCFRRRPSPSCARRRRGGAARAGGPRSTSGGWRPSGAGGCFQRRTALGAWMRTSSKNEQFPAPYYGFSEGELGDKVMALRDSEDQRTHLVPGGFRAERRLQPQFNSLLLDFDSVYEHSEVCLVVPGDTSDCAKRLWDAMLRGCLPAFVSEGQPGHWPVLPFADRVDWASFGLFFHEVNSTSAAQRVLGELLQVPEDEFDRRRDAMRGWLPQVALERRGVCGRSPPGAPNRSRGPPPTALELALEERPPAERCALARMATV</sequence>
<feature type="domain" description="Exostosin GT47" evidence="3">
    <location>
        <begin position="4"/>
        <end position="207"/>
    </location>
</feature>
<dbReference type="Proteomes" id="UP001189429">
    <property type="component" value="Unassembled WGS sequence"/>
</dbReference>
<evidence type="ECO:0000256" key="1">
    <source>
        <dbReference type="ARBA" id="ARBA00010271"/>
    </source>
</evidence>
<evidence type="ECO:0000256" key="2">
    <source>
        <dbReference type="SAM" id="MobiDB-lite"/>
    </source>
</evidence>
<comment type="similarity">
    <text evidence="1">Belongs to the glycosyltransferase 47 family.</text>
</comment>
<comment type="caution">
    <text evidence="4">The sequence shown here is derived from an EMBL/GenBank/DDBJ whole genome shotgun (WGS) entry which is preliminary data.</text>
</comment>
<name>A0ABN9VNH4_9DINO</name>
<organism evidence="4 5">
    <name type="scientific">Prorocentrum cordatum</name>
    <dbReference type="NCBI Taxonomy" id="2364126"/>
    <lineage>
        <taxon>Eukaryota</taxon>
        <taxon>Sar</taxon>
        <taxon>Alveolata</taxon>
        <taxon>Dinophyceae</taxon>
        <taxon>Prorocentrales</taxon>
        <taxon>Prorocentraceae</taxon>
        <taxon>Prorocentrum</taxon>
    </lineage>
</organism>
<dbReference type="Pfam" id="PF03016">
    <property type="entry name" value="Exostosin_GT47"/>
    <property type="match status" value="1"/>
</dbReference>
<accession>A0ABN9VNH4</accession>
<evidence type="ECO:0000313" key="5">
    <source>
        <dbReference type="Proteomes" id="UP001189429"/>
    </source>
</evidence>
<dbReference type="EMBL" id="CAUYUJ010017443">
    <property type="protein sequence ID" value="CAK0874860.1"/>
    <property type="molecule type" value="Genomic_DNA"/>
</dbReference>
<feature type="compositionally biased region" description="Basic residues" evidence="2">
    <location>
        <begin position="261"/>
        <end position="276"/>
    </location>
</feature>